<organism evidence="3 4">
    <name type="scientific">Posidoniimonas corsicana</name>
    <dbReference type="NCBI Taxonomy" id="1938618"/>
    <lineage>
        <taxon>Bacteria</taxon>
        <taxon>Pseudomonadati</taxon>
        <taxon>Planctomycetota</taxon>
        <taxon>Planctomycetia</taxon>
        <taxon>Pirellulales</taxon>
        <taxon>Lacipirellulaceae</taxon>
        <taxon>Posidoniimonas</taxon>
    </lineage>
</organism>
<evidence type="ECO:0000313" key="3">
    <source>
        <dbReference type="EMBL" id="TWT37111.1"/>
    </source>
</evidence>
<dbReference type="Proteomes" id="UP000316714">
    <property type="component" value="Unassembled WGS sequence"/>
</dbReference>
<dbReference type="OrthoDB" id="289704at2"/>
<feature type="compositionally biased region" description="Polar residues" evidence="1">
    <location>
        <begin position="303"/>
        <end position="313"/>
    </location>
</feature>
<evidence type="ECO:0000256" key="1">
    <source>
        <dbReference type="SAM" id="MobiDB-lite"/>
    </source>
</evidence>
<proteinExistence type="predicted"/>
<protein>
    <recommendedName>
        <fullName evidence="5">Secreted protein</fullName>
    </recommendedName>
</protein>
<sequence length="313" mass="34443" precursor="true">MIQALSTATDRRLGVLAVLLAIACCRGADAEDVLFLEGAVDFDVYAAPALAAPAEEQPVEGKDDDGLNAQAKALLQQYRPIYMSKLSGHLYALREVCNPTREQQEQLLESSQAALEKAVREYAKQMAAGKINRGIVVINGMAQMQGQSEPWDAVRNELDKSIAEHLTEDQLALYKQDARDRREFRRQAAATNLVSAIDKQLSLTEEQRDAVHASLLKSWQESWEVAVRGLLQSPQYLPQLPDKVIVPHLNANQKSVWKAAQRHGPVFFGDNGFMGHGGLQVQPFEPQDPRPEQDQPRGGNAARPQSTDGGAEA</sequence>
<keyword evidence="2" id="KW-0732">Signal</keyword>
<evidence type="ECO:0000313" key="4">
    <source>
        <dbReference type="Proteomes" id="UP000316714"/>
    </source>
</evidence>
<gene>
    <name evidence="3" type="ORF">KOR34_20580</name>
</gene>
<dbReference type="RefSeq" id="WP_146564468.1">
    <property type="nucleotide sequence ID" value="NZ_SIHJ01000001.1"/>
</dbReference>
<feature type="region of interest" description="Disordered" evidence="1">
    <location>
        <begin position="277"/>
        <end position="313"/>
    </location>
</feature>
<dbReference type="AlphaFoldDB" id="A0A5C5VG84"/>
<name>A0A5C5VG84_9BACT</name>
<evidence type="ECO:0008006" key="5">
    <source>
        <dbReference type="Google" id="ProtNLM"/>
    </source>
</evidence>
<evidence type="ECO:0000256" key="2">
    <source>
        <dbReference type="SAM" id="SignalP"/>
    </source>
</evidence>
<feature type="chain" id="PRO_5022971373" description="Secreted protein" evidence="2">
    <location>
        <begin position="31"/>
        <end position="313"/>
    </location>
</feature>
<dbReference type="EMBL" id="SIHJ01000001">
    <property type="protein sequence ID" value="TWT37111.1"/>
    <property type="molecule type" value="Genomic_DNA"/>
</dbReference>
<accession>A0A5C5VG84</accession>
<reference evidence="3 4" key="1">
    <citation type="submission" date="2019-02" db="EMBL/GenBank/DDBJ databases">
        <title>Deep-cultivation of Planctomycetes and their phenomic and genomic characterization uncovers novel biology.</title>
        <authorList>
            <person name="Wiegand S."/>
            <person name="Jogler M."/>
            <person name="Boedeker C."/>
            <person name="Pinto D."/>
            <person name="Vollmers J."/>
            <person name="Rivas-Marin E."/>
            <person name="Kohn T."/>
            <person name="Peeters S.H."/>
            <person name="Heuer A."/>
            <person name="Rast P."/>
            <person name="Oberbeckmann S."/>
            <person name="Bunk B."/>
            <person name="Jeske O."/>
            <person name="Meyerdierks A."/>
            <person name="Storesund J.E."/>
            <person name="Kallscheuer N."/>
            <person name="Luecker S."/>
            <person name="Lage O.M."/>
            <person name="Pohl T."/>
            <person name="Merkel B.J."/>
            <person name="Hornburger P."/>
            <person name="Mueller R.-W."/>
            <person name="Bruemmer F."/>
            <person name="Labrenz M."/>
            <person name="Spormann A.M."/>
            <person name="Op Den Camp H."/>
            <person name="Overmann J."/>
            <person name="Amann R."/>
            <person name="Jetten M.S.M."/>
            <person name="Mascher T."/>
            <person name="Medema M.H."/>
            <person name="Devos D.P."/>
            <person name="Kaster A.-K."/>
            <person name="Ovreas L."/>
            <person name="Rohde M."/>
            <person name="Galperin M.Y."/>
            <person name="Jogler C."/>
        </authorList>
    </citation>
    <scope>NUCLEOTIDE SEQUENCE [LARGE SCALE GENOMIC DNA]</scope>
    <source>
        <strain evidence="3 4">KOR34</strain>
    </source>
</reference>
<feature type="signal peptide" evidence="2">
    <location>
        <begin position="1"/>
        <end position="30"/>
    </location>
</feature>
<comment type="caution">
    <text evidence="3">The sequence shown here is derived from an EMBL/GenBank/DDBJ whole genome shotgun (WGS) entry which is preliminary data.</text>
</comment>
<keyword evidence="4" id="KW-1185">Reference proteome</keyword>